<dbReference type="PROSITE" id="PS50015">
    <property type="entry name" value="SAP_B"/>
    <property type="match status" value="1"/>
</dbReference>
<protein>
    <recommendedName>
        <fullName evidence="3">Saposin B-type domain-containing protein</fullName>
    </recommendedName>
</protein>
<reference evidence="4 5" key="1">
    <citation type="submission" date="2019-01" db="EMBL/GenBank/DDBJ databases">
        <title>Sequencing of cultivated peanut Arachis hypogaea provides insights into genome evolution and oil improvement.</title>
        <authorList>
            <person name="Chen X."/>
        </authorList>
    </citation>
    <scope>NUCLEOTIDE SEQUENCE [LARGE SCALE GENOMIC DNA]</scope>
    <source>
        <strain evidence="5">cv. Fuhuasheng</strain>
        <tissue evidence="4">Leaves</tissue>
    </source>
</reference>
<dbReference type="AlphaFoldDB" id="A0A444ZEH9"/>
<keyword evidence="1" id="KW-1015">Disulfide bond</keyword>
<dbReference type="Proteomes" id="UP000289738">
    <property type="component" value="Chromosome B04"/>
</dbReference>
<dbReference type="EMBL" id="SDMP01000014">
    <property type="protein sequence ID" value="RYR12572.1"/>
    <property type="molecule type" value="Genomic_DNA"/>
</dbReference>
<keyword evidence="5" id="KW-1185">Reference proteome</keyword>
<keyword evidence="2" id="KW-0472">Membrane</keyword>
<gene>
    <name evidence="4" type="ORF">Ahy_B04g070055</name>
</gene>
<evidence type="ECO:0000256" key="2">
    <source>
        <dbReference type="SAM" id="Phobius"/>
    </source>
</evidence>
<feature type="domain" description="Saposin B-type" evidence="3">
    <location>
        <begin position="55"/>
        <end position="183"/>
    </location>
</feature>
<dbReference type="STRING" id="3818.A0A444ZEH9"/>
<name>A0A444ZEH9_ARAHY</name>
<dbReference type="PANTHER" id="PTHR36058:SF1">
    <property type="entry name" value="NUCLEOPHOSMIN"/>
    <property type="match status" value="1"/>
</dbReference>
<evidence type="ECO:0000313" key="5">
    <source>
        <dbReference type="Proteomes" id="UP000289738"/>
    </source>
</evidence>
<proteinExistence type="predicted"/>
<evidence type="ECO:0000259" key="3">
    <source>
        <dbReference type="PROSITE" id="PS50015"/>
    </source>
</evidence>
<dbReference type="InterPro" id="IPR008139">
    <property type="entry name" value="SaposinB_dom"/>
</dbReference>
<comment type="caution">
    <text evidence="4">The sequence shown here is derived from an EMBL/GenBank/DDBJ whole genome shotgun (WGS) entry which is preliminary data.</text>
</comment>
<organism evidence="4 5">
    <name type="scientific">Arachis hypogaea</name>
    <name type="common">Peanut</name>
    <dbReference type="NCBI Taxonomy" id="3818"/>
    <lineage>
        <taxon>Eukaryota</taxon>
        <taxon>Viridiplantae</taxon>
        <taxon>Streptophyta</taxon>
        <taxon>Embryophyta</taxon>
        <taxon>Tracheophyta</taxon>
        <taxon>Spermatophyta</taxon>
        <taxon>Magnoliopsida</taxon>
        <taxon>eudicotyledons</taxon>
        <taxon>Gunneridae</taxon>
        <taxon>Pentapetalae</taxon>
        <taxon>rosids</taxon>
        <taxon>fabids</taxon>
        <taxon>Fabales</taxon>
        <taxon>Fabaceae</taxon>
        <taxon>Papilionoideae</taxon>
        <taxon>50 kb inversion clade</taxon>
        <taxon>dalbergioids sensu lato</taxon>
        <taxon>Dalbergieae</taxon>
        <taxon>Pterocarpus clade</taxon>
        <taxon>Arachis</taxon>
    </lineage>
</organism>
<keyword evidence="2" id="KW-0812">Transmembrane</keyword>
<accession>A0A444ZEH9</accession>
<evidence type="ECO:0000256" key="1">
    <source>
        <dbReference type="ARBA" id="ARBA00023157"/>
    </source>
</evidence>
<dbReference type="PANTHER" id="PTHR36058">
    <property type="entry name" value="NUCLEOPHOSMIN"/>
    <property type="match status" value="1"/>
</dbReference>
<sequence>MLRKRSKVVVLEQRVLRKMKTLFWVVFVSVVASAWLPLSECFKKPAGLARKEDIPYIKCQVCEILAKQLHQQVKNKQAEIAPKKISEYEIIEITENVCNLKKVEADWILRIDIVEKEDRLELVEHDSEGQCNSECKTIERACQEVIGYSDTDVAEYLYSSKPDADSLYKYLCRDLTKACSTKPPPVPKDRIPGEAFVAKSDKEAEMEKLLKSMEGMPGAPGMKMYSRDDLMNMKNLGDEDAEDEDEDEDDGDAAFPGKLVLSLFPYCLKNGMYLYFIHGKVLREKEKGKSDWKQTIRKGITDTTVTLKKHADRVSNRLRQWWRAKKTSSKKGTKGAKSEL</sequence>
<evidence type="ECO:0000313" key="4">
    <source>
        <dbReference type="EMBL" id="RYR12572.1"/>
    </source>
</evidence>
<keyword evidence="2" id="KW-1133">Transmembrane helix</keyword>
<feature type="transmembrane region" description="Helical" evidence="2">
    <location>
        <begin position="21"/>
        <end position="38"/>
    </location>
</feature>